<dbReference type="InterPro" id="IPR058163">
    <property type="entry name" value="LysR-type_TF_proteobact-type"/>
</dbReference>
<dbReference type="InterPro" id="IPR036388">
    <property type="entry name" value="WH-like_DNA-bd_sf"/>
</dbReference>
<evidence type="ECO:0000256" key="4">
    <source>
        <dbReference type="ARBA" id="ARBA00023163"/>
    </source>
</evidence>
<dbReference type="InterPro" id="IPR000847">
    <property type="entry name" value="LysR_HTH_N"/>
</dbReference>
<evidence type="ECO:0000313" key="6">
    <source>
        <dbReference type="EMBL" id="MFC3084634.1"/>
    </source>
</evidence>
<feature type="domain" description="HTH lysR-type" evidence="5">
    <location>
        <begin position="1"/>
        <end position="54"/>
    </location>
</feature>
<dbReference type="SUPFAM" id="SSF53850">
    <property type="entry name" value="Periplasmic binding protein-like II"/>
    <property type="match status" value="1"/>
</dbReference>
<evidence type="ECO:0000256" key="2">
    <source>
        <dbReference type="ARBA" id="ARBA00023015"/>
    </source>
</evidence>
<dbReference type="Pfam" id="PF03466">
    <property type="entry name" value="LysR_substrate"/>
    <property type="match status" value="1"/>
</dbReference>
<comment type="caution">
    <text evidence="6">The sequence shown here is derived from an EMBL/GenBank/DDBJ whole genome shotgun (WGS) entry which is preliminary data.</text>
</comment>
<accession>A0ABV7DPR8</accession>
<dbReference type="InterPro" id="IPR036390">
    <property type="entry name" value="WH_DNA-bd_sf"/>
</dbReference>
<dbReference type="Proteomes" id="UP001595445">
    <property type="component" value="Unassembled WGS sequence"/>
</dbReference>
<keyword evidence="4" id="KW-0804">Transcription</keyword>
<comment type="similarity">
    <text evidence="1">Belongs to the LysR transcriptional regulatory family.</text>
</comment>
<dbReference type="RefSeq" id="WP_197647609.1">
    <property type="nucleotide sequence ID" value="NZ_JAEACP010000034.1"/>
</dbReference>
<dbReference type="Gene3D" id="1.10.10.10">
    <property type="entry name" value="Winged helix-like DNA-binding domain superfamily/Winged helix DNA-binding domain"/>
    <property type="match status" value="1"/>
</dbReference>
<gene>
    <name evidence="6" type="ORF">ACFOD6_01105</name>
</gene>
<keyword evidence="2" id="KW-0805">Transcription regulation</keyword>
<dbReference type="EMBL" id="JBHRSM010000001">
    <property type="protein sequence ID" value="MFC3084634.1"/>
    <property type="molecule type" value="Genomic_DNA"/>
</dbReference>
<protein>
    <submittedName>
        <fullName evidence="6">LysR family transcriptional regulator</fullName>
    </submittedName>
</protein>
<name>A0ABV7DPR8_9RHOB</name>
<dbReference type="InterPro" id="IPR005119">
    <property type="entry name" value="LysR_subst-bd"/>
</dbReference>
<evidence type="ECO:0000313" key="7">
    <source>
        <dbReference type="Proteomes" id="UP001595445"/>
    </source>
</evidence>
<dbReference type="PANTHER" id="PTHR30537">
    <property type="entry name" value="HTH-TYPE TRANSCRIPTIONAL REGULATOR"/>
    <property type="match status" value="1"/>
</dbReference>
<dbReference type="PANTHER" id="PTHR30537:SF74">
    <property type="entry name" value="HTH-TYPE TRANSCRIPTIONAL REGULATOR TRPI"/>
    <property type="match status" value="1"/>
</dbReference>
<keyword evidence="7" id="KW-1185">Reference proteome</keyword>
<dbReference type="Pfam" id="PF00126">
    <property type="entry name" value="HTH_1"/>
    <property type="match status" value="1"/>
</dbReference>
<sequence>MLRAFDATARQGSFAAAGRVLNVTHAAVTQQVRALEGELGLSLVRRAGRTVALTEAGAELARALDEGFGTVAAGIAALRAAEARRVVRVTTTTFIAETHVMPRLPDFWARHPGIEVALSPSPSRVELARDGFDMAIRALSDGWVEAPGEEIRPLCRSRVLAICAPSLAASGLHPQDMPWVIGIDRHWELAQVAGTGLDPARLRRVELGSPHLELSACRQGLGAGTATEIICRADLEAGRLVELPLTGLPSVTYALVLPRGPRRAAVEAFAHWLATIF</sequence>
<keyword evidence="3" id="KW-0238">DNA-binding</keyword>
<evidence type="ECO:0000259" key="5">
    <source>
        <dbReference type="PROSITE" id="PS50931"/>
    </source>
</evidence>
<evidence type="ECO:0000256" key="1">
    <source>
        <dbReference type="ARBA" id="ARBA00009437"/>
    </source>
</evidence>
<proteinExistence type="inferred from homology"/>
<dbReference type="Gene3D" id="3.40.190.10">
    <property type="entry name" value="Periplasmic binding protein-like II"/>
    <property type="match status" value="2"/>
</dbReference>
<dbReference type="PROSITE" id="PS50931">
    <property type="entry name" value="HTH_LYSR"/>
    <property type="match status" value="1"/>
</dbReference>
<evidence type="ECO:0000256" key="3">
    <source>
        <dbReference type="ARBA" id="ARBA00023125"/>
    </source>
</evidence>
<organism evidence="6 7">
    <name type="scientific">Tabrizicola soli</name>
    <dbReference type="NCBI Taxonomy" id="2185115"/>
    <lineage>
        <taxon>Bacteria</taxon>
        <taxon>Pseudomonadati</taxon>
        <taxon>Pseudomonadota</taxon>
        <taxon>Alphaproteobacteria</taxon>
        <taxon>Rhodobacterales</taxon>
        <taxon>Paracoccaceae</taxon>
        <taxon>Tabrizicola</taxon>
    </lineage>
</organism>
<reference evidence="7" key="1">
    <citation type="journal article" date="2019" name="Int. J. Syst. Evol. Microbiol.">
        <title>The Global Catalogue of Microorganisms (GCM) 10K type strain sequencing project: providing services to taxonomists for standard genome sequencing and annotation.</title>
        <authorList>
            <consortium name="The Broad Institute Genomics Platform"/>
            <consortium name="The Broad Institute Genome Sequencing Center for Infectious Disease"/>
            <person name="Wu L."/>
            <person name="Ma J."/>
        </authorList>
    </citation>
    <scope>NUCLEOTIDE SEQUENCE [LARGE SCALE GENOMIC DNA]</scope>
    <source>
        <strain evidence="7">KCTC 62102</strain>
    </source>
</reference>
<dbReference type="SUPFAM" id="SSF46785">
    <property type="entry name" value="Winged helix' DNA-binding domain"/>
    <property type="match status" value="1"/>
</dbReference>